<dbReference type="AlphaFoldDB" id="A0A4R9JXF9"/>
<accession>A0A4R9JXF9</accession>
<name>A0A4R9JXF9_9LEPT</name>
<dbReference type="NCBIfam" id="TIGR04452">
    <property type="entry name" value="Lepto_Lipo_YY_C"/>
    <property type="match status" value="1"/>
</dbReference>
<dbReference type="OrthoDB" id="331195at2"/>
<keyword evidence="1" id="KW-0449">Lipoprotein</keyword>
<evidence type="ECO:0000313" key="1">
    <source>
        <dbReference type="EMBL" id="TGL57162.1"/>
    </source>
</evidence>
<reference evidence="1" key="1">
    <citation type="journal article" date="2019" name="PLoS Negl. Trop. Dis.">
        <title>Revisiting the worldwide diversity of Leptospira species in the environment.</title>
        <authorList>
            <person name="Vincent A.T."/>
            <person name="Schiettekatte O."/>
            <person name="Bourhy P."/>
            <person name="Veyrier F.J."/>
            <person name="Picardeau M."/>
        </authorList>
    </citation>
    <scope>NUCLEOTIDE SEQUENCE [LARGE SCALE GENOMIC DNA]</scope>
    <source>
        <strain evidence="1">201702476</strain>
    </source>
</reference>
<keyword evidence="2" id="KW-1185">Reference proteome</keyword>
<sequence>MLKSLFIILIGISLSGCAILNPVGLNADREKGSEAATRIRSAAITTDLANSLVLTGGRSASVSILSLIADDLANIDPSKYYVKSDVDGCVKDIRGLTGFLLGATLTNLISCQDLKKDGILLGDPLPSI</sequence>
<comment type="caution">
    <text evidence="1">The sequence shown here is derived from an EMBL/GenBank/DDBJ whole genome shotgun (WGS) entry which is preliminary data.</text>
</comment>
<organism evidence="1 2">
    <name type="scientific">Leptospira ognonensis</name>
    <dbReference type="NCBI Taxonomy" id="2484945"/>
    <lineage>
        <taxon>Bacteria</taxon>
        <taxon>Pseudomonadati</taxon>
        <taxon>Spirochaetota</taxon>
        <taxon>Spirochaetia</taxon>
        <taxon>Leptospirales</taxon>
        <taxon>Leptospiraceae</taxon>
        <taxon>Leptospira</taxon>
    </lineage>
</organism>
<dbReference type="InterPro" id="IPR031030">
    <property type="entry name" value="Lepto_Lipo_YY_C"/>
</dbReference>
<evidence type="ECO:0000313" key="2">
    <source>
        <dbReference type="Proteomes" id="UP000297693"/>
    </source>
</evidence>
<dbReference type="EMBL" id="RQGD01000039">
    <property type="protein sequence ID" value="TGL57162.1"/>
    <property type="molecule type" value="Genomic_DNA"/>
</dbReference>
<proteinExistence type="predicted"/>
<protein>
    <submittedName>
        <fullName evidence="1">TIGR04452 family lipoprotein</fullName>
    </submittedName>
</protein>
<dbReference type="Proteomes" id="UP000297693">
    <property type="component" value="Unassembled WGS sequence"/>
</dbReference>
<gene>
    <name evidence="1" type="ORF">EHQ58_15380</name>
</gene>
<dbReference type="PROSITE" id="PS51257">
    <property type="entry name" value="PROKAR_LIPOPROTEIN"/>
    <property type="match status" value="1"/>
</dbReference>
<dbReference type="RefSeq" id="WP_135624790.1">
    <property type="nucleotide sequence ID" value="NZ_RQGD01000039.1"/>
</dbReference>